<dbReference type="HOGENOM" id="CLU_2453770_0_0_9"/>
<proteinExistence type="predicted"/>
<dbReference type="STRING" id="883156.HMPREF9282_01232"/>
<dbReference type="EMBL" id="AHAF01000008">
    <property type="protein sequence ID" value="EKU78326.1"/>
    <property type="molecule type" value="Genomic_DNA"/>
</dbReference>
<sequence>METLGDRFRRLAKELGINVSGERTINPVMMNLTIRIKYKKCEKDFNKIVDDLNEISESKLNDSLKEELMLAYIRKYGFEVSAEIKEESR</sequence>
<comment type="caution">
    <text evidence="1">The sequence shown here is derived from an EMBL/GenBank/DDBJ whole genome shotgun (WGS) entry which is preliminary data.</text>
</comment>
<name>K9D569_9FIRM</name>
<accession>K9D569</accession>
<dbReference type="AlphaFoldDB" id="K9D569"/>
<evidence type="ECO:0000313" key="1">
    <source>
        <dbReference type="EMBL" id="EKU78326.1"/>
    </source>
</evidence>
<gene>
    <name evidence="1" type="ORF">HMPREF9282_01232</name>
</gene>
<dbReference type="RefSeq" id="WP_006556119.1">
    <property type="nucleotide sequence ID" value="NZ_JH992937.1"/>
</dbReference>
<reference evidence="1 2" key="1">
    <citation type="submission" date="2012-09" db="EMBL/GenBank/DDBJ databases">
        <title>The Genome Sequence of Veillonella ratti ACS-216-V-COL6B.</title>
        <authorList>
            <consortium name="The Broad Institute Genome Sequencing Platform"/>
            <person name="Earl A."/>
            <person name="Ward D."/>
            <person name="Feldgarden M."/>
            <person name="Gevers D."/>
            <person name="Saerens B."/>
            <person name="Vaneechoutte M."/>
            <person name="Walker B."/>
            <person name="Young S.K."/>
            <person name="Zeng Q."/>
            <person name="Gargeya S."/>
            <person name="Fitzgerald M."/>
            <person name="Haas B."/>
            <person name="Abouelleil A."/>
            <person name="Alvarado L."/>
            <person name="Arachchi H.M."/>
            <person name="Berlin A."/>
            <person name="Chapman S.B."/>
            <person name="Goldberg J."/>
            <person name="Griggs A."/>
            <person name="Gujja S."/>
            <person name="Hansen M."/>
            <person name="Howarth C."/>
            <person name="Imamovic A."/>
            <person name="Larimer J."/>
            <person name="McCowen C."/>
            <person name="Montmayeur A."/>
            <person name="Murphy C."/>
            <person name="Neiman D."/>
            <person name="Pearson M."/>
            <person name="Priest M."/>
            <person name="Roberts A."/>
            <person name="Saif S."/>
            <person name="Shea T."/>
            <person name="Sisk P."/>
            <person name="Sykes S."/>
            <person name="Wortman J."/>
            <person name="Nusbaum C."/>
            <person name="Birren B."/>
        </authorList>
    </citation>
    <scope>NUCLEOTIDE SEQUENCE [LARGE SCALE GENOMIC DNA]</scope>
    <source>
        <strain evidence="1 2">ACS-216-V-Col6b</strain>
    </source>
</reference>
<keyword evidence="2" id="KW-1185">Reference proteome</keyword>
<dbReference type="Proteomes" id="UP000009891">
    <property type="component" value="Unassembled WGS sequence"/>
</dbReference>
<protein>
    <submittedName>
        <fullName evidence="1">Uncharacterized protein</fullName>
    </submittedName>
</protein>
<organism evidence="1 2">
    <name type="scientific">Veillonella seminalis ACS-216-V-Col6b</name>
    <dbReference type="NCBI Taxonomy" id="883156"/>
    <lineage>
        <taxon>Bacteria</taxon>
        <taxon>Bacillati</taxon>
        <taxon>Bacillota</taxon>
        <taxon>Negativicutes</taxon>
        <taxon>Veillonellales</taxon>
        <taxon>Veillonellaceae</taxon>
        <taxon>Veillonella</taxon>
    </lineage>
</organism>
<evidence type="ECO:0000313" key="2">
    <source>
        <dbReference type="Proteomes" id="UP000009891"/>
    </source>
</evidence>